<sequence length="79" mass="8801">MDKVTKRAVATNMGDVVNFKICFKKKVSGENRVYPFAKTTLLIATSDQGYSQWCPRNDTLFSQPSKQMFSVASSSDVLS</sequence>
<evidence type="ECO:0000313" key="1">
    <source>
        <dbReference type="EMBL" id="EHC87158.1"/>
    </source>
</evidence>
<organism evidence="1 2">
    <name type="scientific">Salmonella enterica subsp. enterica serovar Rubislaw str. A4-653</name>
    <dbReference type="NCBI Taxonomy" id="913081"/>
    <lineage>
        <taxon>Bacteria</taxon>
        <taxon>Pseudomonadati</taxon>
        <taxon>Pseudomonadota</taxon>
        <taxon>Gammaproteobacteria</taxon>
        <taxon>Enterobacterales</taxon>
        <taxon>Enterobacteriaceae</taxon>
        <taxon>Salmonella</taxon>
    </lineage>
</organism>
<accession>G5QKK2</accession>
<evidence type="ECO:0000313" key="2">
    <source>
        <dbReference type="Proteomes" id="UP000004903"/>
    </source>
</evidence>
<dbReference type="Proteomes" id="UP000004903">
    <property type="component" value="Unassembled WGS sequence"/>
</dbReference>
<name>G5QKK2_SALRU</name>
<protein>
    <submittedName>
        <fullName evidence="1">Uncharacterized protein</fullName>
    </submittedName>
</protein>
<dbReference type="AlphaFoldDB" id="G5QKK2"/>
<reference evidence="1 2" key="1">
    <citation type="journal article" date="2011" name="BMC Genomics">
        <title>Genome sequencing reveals diversification of virulence factor content and possible host adaptation in distinct subpopulations of Salmonella enterica.</title>
        <authorList>
            <person name="den Bakker H.C."/>
            <person name="Moreno Switt A.I."/>
            <person name="Govoni G."/>
            <person name="Cummings C.A."/>
            <person name="Ranieri M.L."/>
            <person name="Degoricija L."/>
            <person name="Hoelzer K."/>
            <person name="Rodriguez-Rivera L.D."/>
            <person name="Brown S."/>
            <person name="Bolchacova E."/>
            <person name="Furtado M.R."/>
            <person name="Wiedmann M."/>
        </authorList>
    </citation>
    <scope>NUCLEOTIDE SEQUENCE [LARGE SCALE GENOMIC DNA]</scope>
    <source>
        <strain evidence="1 2">A4-653</strain>
    </source>
</reference>
<comment type="caution">
    <text evidence="1">The sequence shown here is derived from an EMBL/GenBank/DDBJ whole genome shotgun (WGS) entry which is preliminary data.</text>
</comment>
<gene>
    <name evidence="1" type="ORF">LTSERUB_3215</name>
</gene>
<proteinExistence type="predicted"/>
<dbReference type="EMBL" id="AFCT01001154">
    <property type="protein sequence ID" value="EHC87158.1"/>
    <property type="molecule type" value="Genomic_DNA"/>
</dbReference>